<evidence type="ECO:0000256" key="4">
    <source>
        <dbReference type="ARBA" id="ARBA00023125"/>
    </source>
</evidence>
<organism evidence="7 8">
    <name type="scientific">Butyricimonas virosa</name>
    <dbReference type="NCBI Taxonomy" id="544645"/>
    <lineage>
        <taxon>Bacteria</taxon>
        <taxon>Pseudomonadati</taxon>
        <taxon>Bacteroidota</taxon>
        <taxon>Bacteroidia</taxon>
        <taxon>Bacteroidales</taxon>
        <taxon>Odoribacteraceae</taxon>
        <taxon>Butyricimonas</taxon>
    </lineage>
</organism>
<dbReference type="EMBL" id="QRZA01000028">
    <property type="protein sequence ID" value="RGV31745.1"/>
    <property type="molecule type" value="Genomic_DNA"/>
</dbReference>
<evidence type="ECO:0000256" key="2">
    <source>
        <dbReference type="ARBA" id="ARBA00023015"/>
    </source>
</evidence>
<dbReference type="NCBIfam" id="TIGR02937">
    <property type="entry name" value="sigma70-ECF"/>
    <property type="match status" value="1"/>
</dbReference>
<feature type="domain" description="HTH luxR-type" evidence="6">
    <location>
        <begin position="125"/>
        <end position="181"/>
    </location>
</feature>
<keyword evidence="4" id="KW-0238">DNA-binding</keyword>
<dbReference type="Gene3D" id="1.10.10.10">
    <property type="entry name" value="Winged helix-like DNA-binding domain superfamily/Winged helix DNA-binding domain"/>
    <property type="match status" value="1"/>
</dbReference>
<keyword evidence="5" id="KW-0804">Transcription</keyword>
<dbReference type="InterPro" id="IPR013324">
    <property type="entry name" value="RNA_pol_sigma_r3/r4-like"/>
</dbReference>
<dbReference type="Proteomes" id="UP000283589">
    <property type="component" value="Unassembled WGS sequence"/>
</dbReference>
<dbReference type="Pfam" id="PF08281">
    <property type="entry name" value="Sigma70_r4_2"/>
    <property type="match status" value="1"/>
</dbReference>
<protein>
    <recommendedName>
        <fullName evidence="6">HTH luxR-type domain-containing protein</fullName>
    </recommendedName>
</protein>
<dbReference type="InterPro" id="IPR036388">
    <property type="entry name" value="WH-like_DNA-bd_sf"/>
</dbReference>
<dbReference type="GO" id="GO:0006352">
    <property type="term" value="P:DNA-templated transcription initiation"/>
    <property type="evidence" value="ECO:0007669"/>
    <property type="project" value="InterPro"/>
</dbReference>
<dbReference type="PANTHER" id="PTHR43133:SF8">
    <property type="entry name" value="RNA POLYMERASE SIGMA FACTOR HI_1459-RELATED"/>
    <property type="match status" value="1"/>
</dbReference>
<dbReference type="InterPro" id="IPR013325">
    <property type="entry name" value="RNA_pol_sigma_r2"/>
</dbReference>
<evidence type="ECO:0000313" key="7">
    <source>
        <dbReference type="EMBL" id="RGV31745.1"/>
    </source>
</evidence>
<dbReference type="SUPFAM" id="SSF88946">
    <property type="entry name" value="Sigma2 domain of RNA polymerase sigma factors"/>
    <property type="match status" value="1"/>
</dbReference>
<dbReference type="RefSeq" id="WP_118261242.1">
    <property type="nucleotide sequence ID" value="NZ_CALBWO010000026.1"/>
</dbReference>
<accession>A0A412WWE4</accession>
<dbReference type="GO" id="GO:0016987">
    <property type="term" value="F:sigma factor activity"/>
    <property type="evidence" value="ECO:0007669"/>
    <property type="project" value="UniProtKB-KW"/>
</dbReference>
<dbReference type="InterPro" id="IPR000792">
    <property type="entry name" value="Tscrpt_reg_LuxR_C"/>
</dbReference>
<dbReference type="InterPro" id="IPR013249">
    <property type="entry name" value="RNA_pol_sigma70_r4_t2"/>
</dbReference>
<proteinExistence type="inferred from homology"/>
<comment type="similarity">
    <text evidence="1">Belongs to the sigma-70 factor family. ECF subfamily.</text>
</comment>
<sequence length="189" mass="22406">MKCEQEKKLVTRFKSGDADAFGMLFKLYAPKLGSFCLGLVSKEDAENIVQDVFLKLWETRKKIDPSQNFGMYTMTIARNLIYDIFRRKLVSSRYVLKLQPLLEESVSTWDELNSRDRGKFMLCCIERLPKQQREVMLLKIKDFDNEEIAKLLGLSKRTVETHLNKAYKKLRIDLKEIRFYLFYLSLLFH</sequence>
<evidence type="ECO:0000256" key="5">
    <source>
        <dbReference type="ARBA" id="ARBA00023163"/>
    </source>
</evidence>
<comment type="caution">
    <text evidence="7">The sequence shown here is derived from an EMBL/GenBank/DDBJ whole genome shotgun (WGS) entry which is preliminary data.</text>
</comment>
<evidence type="ECO:0000256" key="1">
    <source>
        <dbReference type="ARBA" id="ARBA00010641"/>
    </source>
</evidence>
<dbReference type="InterPro" id="IPR007627">
    <property type="entry name" value="RNA_pol_sigma70_r2"/>
</dbReference>
<gene>
    <name evidence="7" type="ORF">DWW18_16550</name>
</gene>
<dbReference type="PANTHER" id="PTHR43133">
    <property type="entry name" value="RNA POLYMERASE ECF-TYPE SIGMA FACTO"/>
    <property type="match status" value="1"/>
</dbReference>
<dbReference type="SUPFAM" id="SSF88659">
    <property type="entry name" value="Sigma3 and sigma4 domains of RNA polymerase sigma factors"/>
    <property type="match status" value="1"/>
</dbReference>
<dbReference type="PRINTS" id="PR00038">
    <property type="entry name" value="HTHLUXR"/>
</dbReference>
<dbReference type="AlphaFoldDB" id="A0A412WWE4"/>
<keyword evidence="2" id="KW-0805">Transcription regulation</keyword>
<reference evidence="7 8" key="1">
    <citation type="submission" date="2018-08" db="EMBL/GenBank/DDBJ databases">
        <title>A genome reference for cultivated species of the human gut microbiota.</title>
        <authorList>
            <person name="Zou Y."/>
            <person name="Xue W."/>
            <person name="Luo G."/>
        </authorList>
    </citation>
    <scope>NUCLEOTIDE SEQUENCE [LARGE SCALE GENOMIC DNA]</scope>
    <source>
        <strain evidence="7 8">AF14-49</strain>
    </source>
</reference>
<dbReference type="Pfam" id="PF04542">
    <property type="entry name" value="Sigma70_r2"/>
    <property type="match status" value="1"/>
</dbReference>
<dbReference type="InterPro" id="IPR039425">
    <property type="entry name" value="RNA_pol_sigma-70-like"/>
</dbReference>
<evidence type="ECO:0000256" key="3">
    <source>
        <dbReference type="ARBA" id="ARBA00023082"/>
    </source>
</evidence>
<evidence type="ECO:0000313" key="8">
    <source>
        <dbReference type="Proteomes" id="UP000283589"/>
    </source>
</evidence>
<dbReference type="SMART" id="SM00421">
    <property type="entry name" value="HTH_LUXR"/>
    <property type="match status" value="1"/>
</dbReference>
<evidence type="ECO:0000259" key="6">
    <source>
        <dbReference type="SMART" id="SM00421"/>
    </source>
</evidence>
<keyword evidence="3" id="KW-0731">Sigma factor</keyword>
<dbReference type="GO" id="GO:0003677">
    <property type="term" value="F:DNA binding"/>
    <property type="evidence" value="ECO:0007669"/>
    <property type="project" value="UniProtKB-KW"/>
</dbReference>
<name>A0A412WWE4_9BACT</name>
<dbReference type="Gene3D" id="1.10.1740.10">
    <property type="match status" value="1"/>
</dbReference>
<dbReference type="InterPro" id="IPR014284">
    <property type="entry name" value="RNA_pol_sigma-70_dom"/>
</dbReference>